<dbReference type="Proteomes" id="UP000192578">
    <property type="component" value="Unassembled WGS sequence"/>
</dbReference>
<dbReference type="AlphaFoldDB" id="A0A1W0WHU5"/>
<proteinExistence type="predicted"/>
<organism evidence="1 2">
    <name type="scientific">Hypsibius exemplaris</name>
    <name type="common">Freshwater tardigrade</name>
    <dbReference type="NCBI Taxonomy" id="2072580"/>
    <lineage>
        <taxon>Eukaryota</taxon>
        <taxon>Metazoa</taxon>
        <taxon>Ecdysozoa</taxon>
        <taxon>Tardigrada</taxon>
        <taxon>Eutardigrada</taxon>
        <taxon>Parachela</taxon>
        <taxon>Hypsibioidea</taxon>
        <taxon>Hypsibiidae</taxon>
        <taxon>Hypsibius</taxon>
    </lineage>
</organism>
<comment type="caution">
    <text evidence="1">The sequence shown here is derived from an EMBL/GenBank/DDBJ whole genome shotgun (WGS) entry which is preliminary data.</text>
</comment>
<gene>
    <name evidence="1" type="ORF">BV898_11023</name>
</gene>
<accession>A0A1W0WHU5</accession>
<evidence type="ECO:0000313" key="1">
    <source>
        <dbReference type="EMBL" id="OQV14759.1"/>
    </source>
</evidence>
<name>A0A1W0WHU5_HYPEX</name>
<protein>
    <submittedName>
        <fullName evidence="1">Uncharacterized protein</fullName>
    </submittedName>
</protein>
<evidence type="ECO:0000313" key="2">
    <source>
        <dbReference type="Proteomes" id="UP000192578"/>
    </source>
</evidence>
<sequence length="151" mass="15753">MARGSPLGTIFCRNANCERPTPARRHHIRRHASSSLVAAAAIRATGGRGVDWMADGRECWLSFCDDDCCCSSCLLLISHMLRHRDHKHTRTGGRADDNASLTLVAATPALLTMTGTGAELGDSANAGCDCADFDAVLEGAAAAAAVAVAKS</sequence>
<keyword evidence="2" id="KW-1185">Reference proteome</keyword>
<dbReference type="EMBL" id="MTYJ01000099">
    <property type="protein sequence ID" value="OQV14759.1"/>
    <property type="molecule type" value="Genomic_DNA"/>
</dbReference>
<reference evidence="2" key="1">
    <citation type="submission" date="2017-01" db="EMBL/GenBank/DDBJ databases">
        <title>Comparative genomics of anhydrobiosis in the tardigrade Hypsibius dujardini.</title>
        <authorList>
            <person name="Yoshida Y."/>
            <person name="Koutsovoulos G."/>
            <person name="Laetsch D."/>
            <person name="Stevens L."/>
            <person name="Kumar S."/>
            <person name="Horikawa D."/>
            <person name="Ishino K."/>
            <person name="Komine S."/>
            <person name="Tomita M."/>
            <person name="Blaxter M."/>
            <person name="Arakawa K."/>
        </authorList>
    </citation>
    <scope>NUCLEOTIDE SEQUENCE [LARGE SCALE GENOMIC DNA]</scope>
    <source>
        <strain evidence="2">Z151</strain>
    </source>
</reference>